<dbReference type="Pfam" id="PF17837">
    <property type="entry name" value="4PPT_N"/>
    <property type="match status" value="1"/>
</dbReference>
<dbReference type="AlphaFoldDB" id="A0A1H8QTF1"/>
<evidence type="ECO:0000256" key="8">
    <source>
        <dbReference type="ARBA" id="ARBA00029894"/>
    </source>
</evidence>
<dbReference type="GO" id="GO:0000287">
    <property type="term" value="F:magnesium ion binding"/>
    <property type="evidence" value="ECO:0007669"/>
    <property type="project" value="InterPro"/>
</dbReference>
<evidence type="ECO:0000256" key="9">
    <source>
        <dbReference type="ARBA" id="ARBA00031996"/>
    </source>
</evidence>
<feature type="binding site" evidence="13">
    <location>
        <position position="114"/>
    </location>
    <ligand>
        <name>Mg(2+)</name>
        <dbReference type="ChEBI" id="CHEBI:18420"/>
    </ligand>
</feature>
<dbReference type="InterPro" id="IPR008278">
    <property type="entry name" value="4-PPantetheinyl_Trfase_dom"/>
</dbReference>
<dbReference type="InterPro" id="IPR041354">
    <property type="entry name" value="4PPT_N"/>
</dbReference>
<evidence type="ECO:0000313" key="16">
    <source>
        <dbReference type="EMBL" id="SEO57248.1"/>
    </source>
</evidence>
<evidence type="ECO:0000256" key="2">
    <source>
        <dbReference type="ARBA" id="ARBA00004993"/>
    </source>
</evidence>
<evidence type="ECO:0000313" key="17">
    <source>
        <dbReference type="Proteomes" id="UP000198893"/>
    </source>
</evidence>
<keyword evidence="13" id="KW-0479">Metal-binding</keyword>
<evidence type="ECO:0000256" key="12">
    <source>
        <dbReference type="PIRSR" id="PIRSR603542-1"/>
    </source>
</evidence>
<dbReference type="GO" id="GO:0008897">
    <property type="term" value="F:holo-[acyl-carrier-protein] synthase activity"/>
    <property type="evidence" value="ECO:0007669"/>
    <property type="project" value="InterPro"/>
</dbReference>
<feature type="binding site" evidence="12">
    <location>
        <position position="158"/>
    </location>
    <ligand>
        <name>CoA</name>
        <dbReference type="ChEBI" id="CHEBI:57287"/>
    </ligand>
</feature>
<accession>A0A1H8QTF1</accession>
<evidence type="ECO:0000256" key="13">
    <source>
        <dbReference type="PIRSR" id="PIRSR603542-2"/>
    </source>
</evidence>
<comment type="catalytic activity">
    <reaction evidence="10">
        <text>apo-[aryl-carrier protein] + CoA = holo-[aryl-carrier protein] + adenosine 3',5'-bisphosphate + H(+)</text>
        <dbReference type="Rhea" id="RHEA:48404"/>
        <dbReference type="Rhea" id="RHEA-COMP:15903"/>
        <dbReference type="Rhea" id="RHEA-COMP:17557"/>
        <dbReference type="ChEBI" id="CHEBI:15378"/>
        <dbReference type="ChEBI" id="CHEBI:29999"/>
        <dbReference type="ChEBI" id="CHEBI:57287"/>
        <dbReference type="ChEBI" id="CHEBI:58343"/>
        <dbReference type="ChEBI" id="CHEBI:64479"/>
    </reaction>
</comment>
<dbReference type="Proteomes" id="UP000198893">
    <property type="component" value="Unassembled WGS sequence"/>
</dbReference>
<feature type="binding site" evidence="12">
    <location>
        <position position="162"/>
    </location>
    <ligand>
        <name>CoA</name>
        <dbReference type="ChEBI" id="CHEBI:57287"/>
    </ligand>
</feature>
<dbReference type="SUPFAM" id="SSF56214">
    <property type="entry name" value="4'-phosphopantetheinyl transferase"/>
    <property type="match status" value="1"/>
</dbReference>
<comment type="function">
    <text evidence="1">Involved in the biosynthesis of the siderophore enterobactin (enterochelin), which is a macrocyclic trimeric lactone of N-(2,3-dihydroxybenzoyl)-serine. The serine trilactone serves as a scaffolding for the three catechol functionalities that provide hexadentate coordination for the tightly ligated iron(2+) atoms. Plays an essential role in the assembly of the enterobactin by catalyzing the transfer of the 4'-phosphopantetheine (Ppant) moiety from coenzyme A to the apo-domains of both EntB (ArCP domain) and EntF (PCP domain) to yield their holo-forms which make them competent for the activation of 2,3-dihydroxybenzoate (DHB) and L-serine, respectively.</text>
</comment>
<dbReference type="GO" id="GO:0009239">
    <property type="term" value="P:enterobactin biosynthetic process"/>
    <property type="evidence" value="ECO:0007669"/>
    <property type="project" value="UniProtKB-UniPathway"/>
</dbReference>
<reference evidence="16 17" key="1">
    <citation type="submission" date="2016-10" db="EMBL/GenBank/DDBJ databases">
        <authorList>
            <person name="de Groot N.N."/>
        </authorList>
    </citation>
    <scope>NUCLEOTIDE SEQUENCE [LARGE SCALE GENOMIC DNA]</scope>
    <source>
        <strain evidence="16 17">DSM 27842</strain>
    </source>
</reference>
<gene>
    <name evidence="16" type="ORF">SAMN04490248_10730</name>
</gene>
<dbReference type="GO" id="GO:0005886">
    <property type="term" value="C:plasma membrane"/>
    <property type="evidence" value="ECO:0007669"/>
    <property type="project" value="TreeGrafter"/>
</dbReference>
<dbReference type="OrthoDB" id="8210607at2"/>
<evidence type="ECO:0000259" key="15">
    <source>
        <dbReference type="Pfam" id="PF17837"/>
    </source>
</evidence>
<evidence type="ECO:0000259" key="14">
    <source>
        <dbReference type="Pfam" id="PF01648"/>
    </source>
</evidence>
<feature type="binding site" evidence="12">
    <location>
        <position position="114"/>
    </location>
    <ligand>
        <name>CoA</name>
        <dbReference type="ChEBI" id="CHEBI:57287"/>
    </ligand>
</feature>
<dbReference type="PRINTS" id="PR01399">
    <property type="entry name" value="ENTSNTHTASED"/>
</dbReference>
<keyword evidence="17" id="KW-1185">Reference proteome</keyword>
<dbReference type="RefSeq" id="WP_093117205.1">
    <property type="nucleotide sequence ID" value="NZ_FODS01000007.1"/>
</dbReference>
<comment type="pathway">
    <text evidence="2">Siderophore biosynthesis; enterobactin biosynthesis.</text>
</comment>
<evidence type="ECO:0000256" key="1">
    <source>
        <dbReference type="ARBA" id="ARBA00003937"/>
    </source>
</evidence>
<dbReference type="UniPathway" id="UPA00017"/>
<feature type="binding site" evidence="12">
    <location>
        <position position="172"/>
    </location>
    <ligand>
        <name>CoA</name>
        <dbReference type="ChEBI" id="CHEBI:57287"/>
    </ligand>
</feature>
<comment type="catalytic activity">
    <reaction evidence="11">
        <text>apo-[peptidyl-carrier protein] + CoA = holo-[peptidyl-carrier protein] + adenosine 3',5'-bisphosphate + H(+)</text>
        <dbReference type="Rhea" id="RHEA:46228"/>
        <dbReference type="Rhea" id="RHEA-COMP:11479"/>
        <dbReference type="Rhea" id="RHEA-COMP:11480"/>
        <dbReference type="ChEBI" id="CHEBI:15378"/>
        <dbReference type="ChEBI" id="CHEBI:29999"/>
        <dbReference type="ChEBI" id="CHEBI:57287"/>
        <dbReference type="ChEBI" id="CHEBI:58343"/>
        <dbReference type="ChEBI" id="CHEBI:64479"/>
    </reaction>
</comment>
<dbReference type="PANTHER" id="PTHR38096:SF1">
    <property type="entry name" value="ENTEROBACTIN SYNTHASE COMPONENT D"/>
    <property type="match status" value="1"/>
</dbReference>
<dbReference type="GO" id="GO:0009366">
    <property type="term" value="C:enterobactin synthetase complex"/>
    <property type="evidence" value="ECO:0007669"/>
    <property type="project" value="InterPro"/>
</dbReference>
<name>A0A1H8QTF1_9RHOB</name>
<protein>
    <recommendedName>
        <fullName evidence="5">Enterobactin synthase component D</fullName>
    </recommendedName>
    <alternativeName>
        <fullName evidence="8">4'-phosphopantetheinyl transferase EntD</fullName>
    </alternativeName>
    <alternativeName>
        <fullName evidence="9">Enterochelin synthase D</fullName>
    </alternativeName>
</protein>
<dbReference type="Gene3D" id="3.90.470.20">
    <property type="entry name" value="4'-phosphopantetheinyl transferase domain"/>
    <property type="match status" value="1"/>
</dbReference>
<feature type="domain" description="4'-phosphopantetheinyl transferase" evidence="14">
    <location>
        <begin position="110"/>
        <end position="185"/>
    </location>
</feature>
<dbReference type="STRING" id="569882.SAMN04490248_10730"/>
<sequence>MTPVRHLRDLASASLPPQVGVAVTNPRLPNAAIYPEEAGAVTHARPERRREFAAGREAARQAMGQIGLDLVPLPAGRDRAPRWPSGVIGSIAHDKQTCIAIVARDSYADAVGVDVEADLPLEDDLLATICRPEERAWLQTQPPDRRGALATRIFSAKEAAFKCQYAVSGEMLDFHAMQVTFNANITGFSARLVHGAGVLPEGTEITGRIGGTGTQILTVAEFRHPREQG</sequence>
<keyword evidence="7" id="KW-0259">Enterobactin biosynthesis</keyword>
<feature type="domain" description="4'-phosphopantetheinyl transferase N-terminal" evidence="15">
    <location>
        <begin position="36"/>
        <end position="103"/>
    </location>
</feature>
<evidence type="ECO:0000256" key="5">
    <source>
        <dbReference type="ARBA" id="ARBA00019087"/>
    </source>
</evidence>
<comment type="subunit">
    <text evidence="4">EntB, EntD, EntE, and EntF form a multienzyme complex called enterobactin synthase.</text>
</comment>
<comment type="similarity">
    <text evidence="3">Belongs to the P-Pant transferase superfamily. EntD family.</text>
</comment>
<dbReference type="InterPro" id="IPR037143">
    <property type="entry name" value="4-PPantetheinyl_Trfase_dom_sf"/>
</dbReference>
<dbReference type="EMBL" id="FODS01000007">
    <property type="protein sequence ID" value="SEO57248.1"/>
    <property type="molecule type" value="Genomic_DNA"/>
</dbReference>
<evidence type="ECO:0000256" key="11">
    <source>
        <dbReference type="ARBA" id="ARBA00049191"/>
    </source>
</evidence>
<organism evidence="16 17">
    <name type="scientific">Salinihabitans flavidus</name>
    <dbReference type="NCBI Taxonomy" id="569882"/>
    <lineage>
        <taxon>Bacteria</taxon>
        <taxon>Pseudomonadati</taxon>
        <taxon>Pseudomonadota</taxon>
        <taxon>Alphaproteobacteria</taxon>
        <taxon>Rhodobacterales</taxon>
        <taxon>Roseobacteraceae</taxon>
        <taxon>Salinihabitans</taxon>
    </lineage>
</organism>
<evidence type="ECO:0000256" key="6">
    <source>
        <dbReference type="ARBA" id="ARBA00022679"/>
    </source>
</evidence>
<keyword evidence="13" id="KW-0460">Magnesium</keyword>
<dbReference type="InterPro" id="IPR003542">
    <property type="entry name" value="Enbac_synth_compD-like"/>
</dbReference>
<dbReference type="PANTHER" id="PTHR38096">
    <property type="entry name" value="ENTEROBACTIN SYNTHASE COMPONENT D"/>
    <property type="match status" value="1"/>
</dbReference>
<evidence type="ECO:0000256" key="7">
    <source>
        <dbReference type="ARBA" id="ARBA00023191"/>
    </source>
</evidence>
<evidence type="ECO:0000256" key="4">
    <source>
        <dbReference type="ARBA" id="ARBA00011503"/>
    </source>
</evidence>
<feature type="binding site" evidence="12">
    <location>
        <position position="56"/>
    </location>
    <ligand>
        <name>CoA</name>
        <dbReference type="ChEBI" id="CHEBI:57287"/>
    </ligand>
</feature>
<feature type="binding site" evidence="13">
    <location>
        <position position="116"/>
    </location>
    <ligand>
        <name>Mg(2+)</name>
        <dbReference type="ChEBI" id="CHEBI:18420"/>
    </ligand>
</feature>
<feature type="binding site" evidence="12">
    <location>
        <position position="48"/>
    </location>
    <ligand>
        <name>CoA</name>
        <dbReference type="ChEBI" id="CHEBI:57287"/>
    </ligand>
</feature>
<proteinExistence type="inferred from homology"/>
<comment type="cofactor">
    <cofactor evidence="13">
        <name>Mg(2+)</name>
        <dbReference type="ChEBI" id="CHEBI:18420"/>
    </cofactor>
</comment>
<evidence type="ECO:0000256" key="10">
    <source>
        <dbReference type="ARBA" id="ARBA00049176"/>
    </source>
</evidence>
<evidence type="ECO:0000256" key="3">
    <source>
        <dbReference type="ARBA" id="ARBA00008342"/>
    </source>
</evidence>
<dbReference type="Pfam" id="PF01648">
    <property type="entry name" value="ACPS"/>
    <property type="match status" value="1"/>
</dbReference>
<keyword evidence="6 16" id="KW-0808">Transferase</keyword>